<dbReference type="InterPro" id="IPR036383">
    <property type="entry name" value="TSP1_rpt_sf"/>
</dbReference>
<dbReference type="InterPro" id="IPR020901">
    <property type="entry name" value="Prtase_inh_Kunz-CS"/>
</dbReference>
<evidence type="ECO:0000256" key="5">
    <source>
        <dbReference type="ARBA" id="ARBA00022723"/>
    </source>
</evidence>
<evidence type="ECO:0000259" key="15">
    <source>
        <dbReference type="PROSITE" id="PS51019"/>
    </source>
</evidence>
<dbReference type="Proteomes" id="UP001430953">
    <property type="component" value="Unassembled WGS sequence"/>
</dbReference>
<evidence type="ECO:0000256" key="10">
    <source>
        <dbReference type="ARBA" id="ARBA00023180"/>
    </source>
</evidence>
<comment type="subcellular location">
    <subcellularLocation>
        <location evidence="1">Secreted</location>
        <location evidence="1">Extracellular space</location>
        <location evidence="1">Extracellular matrix</location>
    </subcellularLocation>
</comment>
<keyword evidence="8" id="KW-0130">Cell adhesion</keyword>
<feature type="chain" id="PRO_5044025199" description="Spondin-1" evidence="13">
    <location>
        <begin position="17"/>
        <end position="754"/>
    </location>
</feature>
<evidence type="ECO:0000259" key="16">
    <source>
        <dbReference type="PROSITE" id="PS51020"/>
    </source>
</evidence>
<dbReference type="CDD" id="cd00109">
    <property type="entry name" value="Kunitz-type"/>
    <property type="match status" value="1"/>
</dbReference>
<keyword evidence="6 13" id="KW-0732">Signal</keyword>
<keyword evidence="18" id="KW-1185">Reference proteome</keyword>
<keyword evidence="7" id="KW-0677">Repeat</keyword>
<dbReference type="GO" id="GO:0004867">
    <property type="term" value="F:serine-type endopeptidase inhibitor activity"/>
    <property type="evidence" value="ECO:0007669"/>
    <property type="project" value="InterPro"/>
</dbReference>
<accession>A0AAW2F9C9</accession>
<feature type="region of interest" description="Disordered" evidence="12">
    <location>
        <begin position="401"/>
        <end position="423"/>
    </location>
</feature>
<comment type="caution">
    <text evidence="17">The sequence shown here is derived from an EMBL/GenBank/DDBJ whole genome shotgun (WGS) entry which is preliminary data.</text>
</comment>
<dbReference type="NCBIfam" id="NF038123">
    <property type="entry name" value="NF038123_dom"/>
    <property type="match status" value="1"/>
</dbReference>
<dbReference type="PROSITE" id="PS51019">
    <property type="entry name" value="REELIN"/>
    <property type="match status" value="1"/>
</dbReference>
<evidence type="ECO:0000256" key="3">
    <source>
        <dbReference type="ARBA" id="ARBA00022525"/>
    </source>
</evidence>
<evidence type="ECO:0000313" key="17">
    <source>
        <dbReference type="EMBL" id="KAL0111559.1"/>
    </source>
</evidence>
<dbReference type="InterPro" id="IPR036880">
    <property type="entry name" value="Kunitz_BPTI_sf"/>
</dbReference>
<evidence type="ECO:0000256" key="4">
    <source>
        <dbReference type="ARBA" id="ARBA00022530"/>
    </source>
</evidence>
<dbReference type="Pfam" id="PF00014">
    <property type="entry name" value="Kunitz_BPTI"/>
    <property type="match status" value="1"/>
</dbReference>
<reference evidence="17 18" key="1">
    <citation type="submission" date="2023-03" db="EMBL/GenBank/DDBJ databases">
        <title>High recombination rates correlate with genetic variation in Cardiocondyla obscurior ants.</title>
        <authorList>
            <person name="Errbii M."/>
        </authorList>
    </citation>
    <scope>NUCLEOTIDE SEQUENCE [LARGE SCALE GENOMIC DNA]</scope>
    <source>
        <strain evidence="17">Alpha-2009</strain>
        <tissue evidence="17">Whole body</tissue>
    </source>
</reference>
<dbReference type="InterPro" id="IPR042307">
    <property type="entry name" value="Reeler_sf"/>
</dbReference>
<dbReference type="InterPro" id="IPR038678">
    <property type="entry name" value="Spondin_N_sf"/>
</dbReference>
<dbReference type="PANTHER" id="PTHR11311">
    <property type="entry name" value="SPONDIN"/>
    <property type="match status" value="1"/>
</dbReference>
<dbReference type="AlphaFoldDB" id="A0AAW2F9C9"/>
<dbReference type="PROSITE" id="PS50092">
    <property type="entry name" value="TSP1"/>
    <property type="match status" value="4"/>
</dbReference>
<feature type="signal peptide" evidence="13">
    <location>
        <begin position="1"/>
        <end position="16"/>
    </location>
</feature>
<dbReference type="GO" id="GO:0046872">
    <property type="term" value="F:metal ion binding"/>
    <property type="evidence" value="ECO:0007669"/>
    <property type="project" value="UniProtKB-KW"/>
</dbReference>
<sequence length="754" mass="84708">MLFLLLTAGFLAAARAGCPMRPTAEQTSASRTPGDGGYKILISGQMNGYIPNAIHTISLQGSQTHERLQQFTRFTLTVHSQHVLYSPSASVGYFQLFPDSLATFNEDCINTVSEENIYPKSEIQVMWRAPQAGSGCVIFSAMILENNVRWYAEDGDLVKTVCEATNAEVEKANETRCCACDEAKYSLTMEGIWSNKTHPKDFPFSAWLTHFSDLIGASHEPNFSFWGKDHIATDGFRQLAEWGSATGVEAELREKSKNLRTLIKAAGLWYPNVNTNTTTTFRVDRRHPLLSVASMLGPSPDWVVGVNQLNLCQNDCTWARGMIIDLYPWDAGTDNGISYMSPNSETKPREKMKRITTFYPEDPRSPFYDPTGRPMHPLARLYLHREKVIPRSCSEELLQQSVTDLEEAENTEDTSRPECQTTEYSPWSSCSVTCGKGLRMRTRSYRMPEKAVMFNCNRQLVSKEMCVASIPECSGEEESDEDVILRSDPLCETTEWGEWSECSSTCGTGMKVRRRSFRDRRGRKRCPLVSLVEKENCVEPPCEVEEHIDPVCKVTNWSDWSPCSASCGKGVKLRTRLQLVDPLLQAECSSRVELLQQRPCLVQSDCTFDMATAKVVCMEQADPGPCRSYFQRWAFNPRKLMCVPFAYGGCRGNRNNFLTADECGNTCGIVRTALSGQTFNETLGQDQLTDTLNPPPPPVDCVVSRWSNWSPCSVTCGVGRVISYRTIEREATNGGRPCPKKLHRRYRCELAPCE</sequence>
<dbReference type="PROSITE" id="PS51020">
    <property type="entry name" value="SPONDIN"/>
    <property type="match status" value="1"/>
</dbReference>
<name>A0AAW2F9C9_9HYME</name>
<evidence type="ECO:0000256" key="13">
    <source>
        <dbReference type="SAM" id="SignalP"/>
    </source>
</evidence>
<dbReference type="SMART" id="SM00209">
    <property type="entry name" value="TSP1"/>
    <property type="match status" value="4"/>
</dbReference>
<dbReference type="SUPFAM" id="SSF82895">
    <property type="entry name" value="TSP-1 type 1 repeat"/>
    <property type="match status" value="4"/>
</dbReference>
<dbReference type="FunFam" id="2.60.40.2130:FF:000002">
    <property type="entry name" value="Putative Spondin-1"/>
    <property type="match status" value="1"/>
</dbReference>
<dbReference type="PROSITE" id="PS50279">
    <property type="entry name" value="BPTI_KUNITZ_2"/>
    <property type="match status" value="1"/>
</dbReference>
<dbReference type="GO" id="GO:0031012">
    <property type="term" value="C:extracellular matrix"/>
    <property type="evidence" value="ECO:0007669"/>
    <property type="project" value="TreeGrafter"/>
</dbReference>
<dbReference type="Gene3D" id="2.60.40.2130">
    <property type="entry name" value="F-spondin domain"/>
    <property type="match status" value="1"/>
</dbReference>
<evidence type="ECO:0000256" key="6">
    <source>
        <dbReference type="ARBA" id="ARBA00022729"/>
    </source>
</evidence>
<dbReference type="Pfam" id="PF00090">
    <property type="entry name" value="TSP_1"/>
    <property type="match status" value="3"/>
</dbReference>
<dbReference type="FunFam" id="4.10.410.10:FF:000046">
    <property type="entry name" value="AGAP011765-PA"/>
    <property type="match status" value="1"/>
</dbReference>
<dbReference type="EMBL" id="JADYXP020000013">
    <property type="protein sequence ID" value="KAL0111559.1"/>
    <property type="molecule type" value="Genomic_DNA"/>
</dbReference>
<evidence type="ECO:0000256" key="11">
    <source>
        <dbReference type="ARBA" id="ARBA00030964"/>
    </source>
</evidence>
<evidence type="ECO:0000259" key="14">
    <source>
        <dbReference type="PROSITE" id="PS50279"/>
    </source>
</evidence>
<evidence type="ECO:0000256" key="8">
    <source>
        <dbReference type="ARBA" id="ARBA00022889"/>
    </source>
</evidence>
<dbReference type="InterPro" id="IPR044004">
    <property type="entry name" value="TSP1_spondin_dom"/>
</dbReference>
<dbReference type="Pfam" id="PF19028">
    <property type="entry name" value="TSP1_spondin"/>
    <property type="match status" value="1"/>
</dbReference>
<dbReference type="Gene3D" id="2.60.40.4060">
    <property type="entry name" value="Reeler domain"/>
    <property type="match status" value="1"/>
</dbReference>
<dbReference type="Pfam" id="PF06468">
    <property type="entry name" value="Spond_N"/>
    <property type="match status" value="1"/>
</dbReference>
<dbReference type="InterPro" id="IPR002861">
    <property type="entry name" value="Reeler_dom"/>
</dbReference>
<dbReference type="GO" id="GO:0007155">
    <property type="term" value="P:cell adhesion"/>
    <property type="evidence" value="ECO:0007669"/>
    <property type="project" value="UniProtKB-KW"/>
</dbReference>
<dbReference type="InterPro" id="IPR009465">
    <property type="entry name" value="Spondin_N"/>
</dbReference>
<dbReference type="SMART" id="SM00131">
    <property type="entry name" value="KU"/>
    <property type="match status" value="1"/>
</dbReference>
<dbReference type="CDD" id="cd08544">
    <property type="entry name" value="Reeler"/>
    <property type="match status" value="1"/>
</dbReference>
<evidence type="ECO:0000256" key="7">
    <source>
        <dbReference type="ARBA" id="ARBA00022737"/>
    </source>
</evidence>
<dbReference type="PROSITE" id="PS00280">
    <property type="entry name" value="BPTI_KUNITZ_1"/>
    <property type="match status" value="1"/>
</dbReference>
<dbReference type="InterPro" id="IPR000884">
    <property type="entry name" value="TSP1_rpt"/>
</dbReference>
<dbReference type="Gene3D" id="2.20.100.10">
    <property type="entry name" value="Thrombospondin type-1 (TSP1) repeat"/>
    <property type="match status" value="4"/>
</dbReference>
<dbReference type="InterPro" id="IPR002223">
    <property type="entry name" value="Kunitz_BPTI"/>
</dbReference>
<gene>
    <name evidence="17" type="ORF">PUN28_013039</name>
</gene>
<dbReference type="InterPro" id="IPR051418">
    <property type="entry name" value="Spondin/Thrombospondin_T1"/>
</dbReference>
<keyword evidence="4" id="KW-0272">Extracellular matrix</keyword>
<feature type="domain" description="Spondin" evidence="16">
    <location>
        <begin position="173"/>
        <end position="363"/>
    </location>
</feature>
<evidence type="ECO:0000256" key="1">
    <source>
        <dbReference type="ARBA" id="ARBA00004498"/>
    </source>
</evidence>
<evidence type="ECO:0000256" key="2">
    <source>
        <dbReference type="ARBA" id="ARBA00019594"/>
    </source>
</evidence>
<feature type="domain" description="BPTI/Kunitz inhibitor" evidence="14">
    <location>
        <begin position="617"/>
        <end position="667"/>
    </location>
</feature>
<evidence type="ECO:0000313" key="18">
    <source>
        <dbReference type="Proteomes" id="UP001430953"/>
    </source>
</evidence>
<feature type="domain" description="Reelin" evidence="15">
    <location>
        <begin position="3"/>
        <end position="175"/>
    </location>
</feature>
<keyword evidence="3" id="KW-0964">Secreted</keyword>
<evidence type="ECO:0000256" key="9">
    <source>
        <dbReference type="ARBA" id="ARBA00023157"/>
    </source>
</evidence>
<dbReference type="Gene3D" id="4.10.410.10">
    <property type="entry name" value="Pancreatic trypsin inhibitor Kunitz domain"/>
    <property type="match status" value="1"/>
</dbReference>
<evidence type="ECO:0000256" key="12">
    <source>
        <dbReference type="SAM" id="MobiDB-lite"/>
    </source>
</evidence>
<keyword evidence="9" id="KW-1015">Disulfide bond</keyword>
<dbReference type="PRINTS" id="PR00759">
    <property type="entry name" value="BASICPTASE"/>
</dbReference>
<dbReference type="SUPFAM" id="SSF57362">
    <property type="entry name" value="BPTI-like"/>
    <property type="match status" value="1"/>
</dbReference>
<keyword evidence="5" id="KW-0479">Metal-binding</keyword>
<dbReference type="Pfam" id="PF02014">
    <property type="entry name" value="Reeler"/>
    <property type="match status" value="1"/>
</dbReference>
<keyword evidence="10" id="KW-0325">Glycoprotein</keyword>
<dbReference type="PANTHER" id="PTHR11311:SF23">
    <property type="entry name" value="SPONDIN-1"/>
    <property type="match status" value="1"/>
</dbReference>
<organism evidence="17 18">
    <name type="scientific">Cardiocondyla obscurior</name>
    <dbReference type="NCBI Taxonomy" id="286306"/>
    <lineage>
        <taxon>Eukaryota</taxon>
        <taxon>Metazoa</taxon>
        <taxon>Ecdysozoa</taxon>
        <taxon>Arthropoda</taxon>
        <taxon>Hexapoda</taxon>
        <taxon>Insecta</taxon>
        <taxon>Pterygota</taxon>
        <taxon>Neoptera</taxon>
        <taxon>Endopterygota</taxon>
        <taxon>Hymenoptera</taxon>
        <taxon>Apocrita</taxon>
        <taxon>Aculeata</taxon>
        <taxon>Formicoidea</taxon>
        <taxon>Formicidae</taxon>
        <taxon>Myrmicinae</taxon>
        <taxon>Cardiocondyla</taxon>
    </lineage>
</organism>
<proteinExistence type="predicted"/>
<protein>
    <recommendedName>
        <fullName evidence="2">Spondin-1</fullName>
    </recommendedName>
    <alternativeName>
        <fullName evidence="11">F-spondin</fullName>
    </alternativeName>
</protein>